<sequence>MTRTRRLILMRHAKAEPFASTDHERALTERGIRAARDAGRHLAQTGVLPDHVVVSSAVRAQATWTAAAEGLASWESVASSADPEDAEGPGSPGSPGGPEGSATVRIDEAVYSGSADVVLDALRALPADARVAAFIGHNPSAGEVVNQLDDGDGDPDAIHQMLHGFPAGALVVYEVEVPWSELGEQTGRVSDFYVGQG</sequence>
<dbReference type="AlphaFoldDB" id="A0A6J4L9U6"/>
<dbReference type="SUPFAM" id="SSF53254">
    <property type="entry name" value="Phosphoglycerate mutase-like"/>
    <property type="match status" value="1"/>
</dbReference>
<name>A0A6J4L9U6_9ACTN</name>
<protein>
    <submittedName>
        <fullName evidence="3">Phosphohistidine phosphatase SixA</fullName>
    </submittedName>
</protein>
<reference evidence="3" key="1">
    <citation type="submission" date="2020-02" db="EMBL/GenBank/DDBJ databases">
        <authorList>
            <person name="Meier V. D."/>
        </authorList>
    </citation>
    <scope>NUCLEOTIDE SEQUENCE</scope>
    <source>
        <strain evidence="3">AVDCRST_MAG72</strain>
    </source>
</reference>
<organism evidence="3">
    <name type="scientific">uncultured Nocardioidaceae bacterium</name>
    <dbReference type="NCBI Taxonomy" id="253824"/>
    <lineage>
        <taxon>Bacteria</taxon>
        <taxon>Bacillati</taxon>
        <taxon>Actinomycetota</taxon>
        <taxon>Actinomycetes</taxon>
        <taxon>Propionibacteriales</taxon>
        <taxon>Nocardioidaceae</taxon>
        <taxon>environmental samples</taxon>
    </lineage>
</organism>
<feature type="compositionally biased region" description="Gly residues" evidence="2">
    <location>
        <begin position="90"/>
        <end position="99"/>
    </location>
</feature>
<dbReference type="InterPro" id="IPR013078">
    <property type="entry name" value="His_Pase_superF_clade-1"/>
</dbReference>
<proteinExistence type="predicted"/>
<keyword evidence="1" id="KW-0378">Hydrolase</keyword>
<dbReference type="EMBL" id="CADCUJ010000002">
    <property type="protein sequence ID" value="CAA9326482.1"/>
    <property type="molecule type" value="Genomic_DNA"/>
</dbReference>
<evidence type="ECO:0000256" key="1">
    <source>
        <dbReference type="ARBA" id="ARBA00022801"/>
    </source>
</evidence>
<dbReference type="PANTHER" id="PTHR20935">
    <property type="entry name" value="PHOSPHOGLYCERATE MUTASE-RELATED"/>
    <property type="match status" value="1"/>
</dbReference>
<feature type="region of interest" description="Disordered" evidence="2">
    <location>
        <begin position="75"/>
        <end position="102"/>
    </location>
</feature>
<dbReference type="InterPro" id="IPR051021">
    <property type="entry name" value="Mito_Ser/Thr_phosphatase"/>
</dbReference>
<dbReference type="CDD" id="cd07067">
    <property type="entry name" value="HP_PGM_like"/>
    <property type="match status" value="1"/>
</dbReference>
<dbReference type="Pfam" id="PF00300">
    <property type="entry name" value="His_Phos_1"/>
    <property type="match status" value="1"/>
</dbReference>
<dbReference type="PANTHER" id="PTHR20935:SF1">
    <property type="entry name" value="SLL1549 PROTEIN"/>
    <property type="match status" value="1"/>
</dbReference>
<evidence type="ECO:0000256" key="2">
    <source>
        <dbReference type="SAM" id="MobiDB-lite"/>
    </source>
</evidence>
<gene>
    <name evidence="3" type="ORF">AVDCRST_MAG72-31</name>
</gene>
<dbReference type="InterPro" id="IPR029033">
    <property type="entry name" value="His_PPase_superfam"/>
</dbReference>
<dbReference type="Gene3D" id="3.40.50.1240">
    <property type="entry name" value="Phosphoglycerate mutase-like"/>
    <property type="match status" value="1"/>
</dbReference>
<dbReference type="GO" id="GO:0016787">
    <property type="term" value="F:hydrolase activity"/>
    <property type="evidence" value="ECO:0007669"/>
    <property type="project" value="UniProtKB-KW"/>
</dbReference>
<accession>A0A6J4L9U6</accession>
<evidence type="ECO:0000313" key="3">
    <source>
        <dbReference type="EMBL" id="CAA9326482.1"/>
    </source>
</evidence>